<dbReference type="AlphaFoldDB" id="A0A915E143"/>
<evidence type="ECO:0000313" key="1">
    <source>
        <dbReference type="Proteomes" id="UP000887574"/>
    </source>
</evidence>
<evidence type="ECO:0000313" key="2">
    <source>
        <dbReference type="WBParaSite" id="jg25839"/>
    </source>
</evidence>
<dbReference type="Proteomes" id="UP000887574">
    <property type="component" value="Unplaced"/>
</dbReference>
<accession>A0A915E143</accession>
<sequence length="106" mass="12590">MEEFGTLSQVKKRQAEREYLLIRQFEDEDSFEEWSKSVNLEKHFIAYYKFLYSQRKGYKCSALIRVRRPCDSNSIIVESFSFDSAHVKHNDEEQGLSSPIKETIKD</sequence>
<organism evidence="1 2">
    <name type="scientific">Ditylenchus dipsaci</name>
    <dbReference type="NCBI Taxonomy" id="166011"/>
    <lineage>
        <taxon>Eukaryota</taxon>
        <taxon>Metazoa</taxon>
        <taxon>Ecdysozoa</taxon>
        <taxon>Nematoda</taxon>
        <taxon>Chromadorea</taxon>
        <taxon>Rhabditida</taxon>
        <taxon>Tylenchina</taxon>
        <taxon>Tylenchomorpha</taxon>
        <taxon>Sphaerularioidea</taxon>
        <taxon>Anguinidae</taxon>
        <taxon>Anguininae</taxon>
        <taxon>Ditylenchus</taxon>
    </lineage>
</organism>
<proteinExistence type="predicted"/>
<keyword evidence="1" id="KW-1185">Reference proteome</keyword>
<protein>
    <submittedName>
        <fullName evidence="2">Uncharacterized protein</fullName>
    </submittedName>
</protein>
<name>A0A915E143_9BILA</name>
<reference evidence="2" key="1">
    <citation type="submission" date="2022-11" db="UniProtKB">
        <authorList>
            <consortium name="WormBaseParasite"/>
        </authorList>
    </citation>
    <scope>IDENTIFICATION</scope>
</reference>
<dbReference type="WBParaSite" id="jg25839">
    <property type="protein sequence ID" value="jg25839"/>
    <property type="gene ID" value="jg25839"/>
</dbReference>